<dbReference type="InterPro" id="IPR020904">
    <property type="entry name" value="Sc_DH/Rdtase_CS"/>
</dbReference>
<evidence type="ECO:0000256" key="1">
    <source>
        <dbReference type="ARBA" id="ARBA00006484"/>
    </source>
</evidence>
<evidence type="ECO:0000259" key="3">
    <source>
        <dbReference type="SMART" id="SM00822"/>
    </source>
</evidence>
<dbReference type="PRINTS" id="PR00081">
    <property type="entry name" value="GDHRDH"/>
</dbReference>
<name>A0A6S6UA57_9GAMM</name>
<dbReference type="InterPro" id="IPR057326">
    <property type="entry name" value="KR_dom"/>
</dbReference>
<sequence>MKTVLVTGCSTGIGKITAQGLREKGYHVIATVRKPEDTQWLKQQGISVFMMDYADAESVLKAATDILEHTGGTLDAVFHNGAYGQPGAVEDLSRDVIEKQFASNVFGWMQLTNLILPVMRKQGHGTIIFNSSLLGIVTLPFRGAYNASKYALEGFADTLRMELLDSPINVVLIEPGPIASEFRANSLVKLEENIDVENSVHRDLYLNVLKRLKTKGPAVPFTLPAEAVLAKVEQALMAKRPRPRYYVTFPTYLFGFFKRVLPTSWLDRVLTKLGGS</sequence>
<proteinExistence type="inferred from homology"/>
<dbReference type="SUPFAM" id="SSF51735">
    <property type="entry name" value="NAD(P)-binding Rossmann-fold domains"/>
    <property type="match status" value="1"/>
</dbReference>
<dbReference type="AlphaFoldDB" id="A0A6S6UA57"/>
<dbReference type="InterPro" id="IPR002347">
    <property type="entry name" value="SDR_fam"/>
</dbReference>
<dbReference type="Gene3D" id="3.40.50.720">
    <property type="entry name" value="NAD(P)-binding Rossmann-like Domain"/>
    <property type="match status" value="1"/>
</dbReference>
<organism evidence="4">
    <name type="scientific">uncultured Thiotrichaceae bacterium</name>
    <dbReference type="NCBI Taxonomy" id="298394"/>
    <lineage>
        <taxon>Bacteria</taxon>
        <taxon>Pseudomonadati</taxon>
        <taxon>Pseudomonadota</taxon>
        <taxon>Gammaproteobacteria</taxon>
        <taxon>Thiotrichales</taxon>
        <taxon>Thiotrichaceae</taxon>
        <taxon>environmental samples</taxon>
    </lineage>
</organism>
<gene>
    <name evidence="4" type="ORF">HELGO_WM21272</name>
</gene>
<dbReference type="PANTHER" id="PTHR43976:SF16">
    <property type="entry name" value="SHORT-CHAIN DEHYDROGENASE_REDUCTASE FAMILY PROTEIN"/>
    <property type="match status" value="1"/>
</dbReference>
<dbReference type="InterPro" id="IPR036291">
    <property type="entry name" value="NAD(P)-bd_dom_sf"/>
</dbReference>
<dbReference type="PANTHER" id="PTHR43976">
    <property type="entry name" value="SHORT CHAIN DEHYDROGENASE"/>
    <property type="match status" value="1"/>
</dbReference>
<accession>A0A6S6UA57</accession>
<dbReference type="EMBL" id="CACVAY010000113">
    <property type="protein sequence ID" value="CAA6823599.1"/>
    <property type="molecule type" value="Genomic_DNA"/>
</dbReference>
<comment type="similarity">
    <text evidence="1">Belongs to the short-chain dehydrogenases/reductases (SDR) family.</text>
</comment>
<protein>
    <submittedName>
        <fullName evidence="4">NAD(P)-dependent oxidoreductase EC-YbbO</fullName>
    </submittedName>
</protein>
<dbReference type="PROSITE" id="PS00061">
    <property type="entry name" value="ADH_SHORT"/>
    <property type="match status" value="1"/>
</dbReference>
<dbReference type="GO" id="GO:0016491">
    <property type="term" value="F:oxidoreductase activity"/>
    <property type="evidence" value="ECO:0007669"/>
    <property type="project" value="UniProtKB-KW"/>
</dbReference>
<evidence type="ECO:0000256" key="2">
    <source>
        <dbReference type="ARBA" id="ARBA00023002"/>
    </source>
</evidence>
<feature type="domain" description="Ketoreductase" evidence="3">
    <location>
        <begin position="2"/>
        <end position="181"/>
    </location>
</feature>
<evidence type="ECO:0000313" key="4">
    <source>
        <dbReference type="EMBL" id="CAA6823599.1"/>
    </source>
</evidence>
<dbReference type="CDD" id="cd05374">
    <property type="entry name" value="17beta-HSD-like_SDR_c"/>
    <property type="match status" value="1"/>
</dbReference>
<dbReference type="InterPro" id="IPR051911">
    <property type="entry name" value="SDR_oxidoreductase"/>
</dbReference>
<keyword evidence="2" id="KW-0560">Oxidoreductase</keyword>
<dbReference type="Pfam" id="PF00106">
    <property type="entry name" value="adh_short"/>
    <property type="match status" value="1"/>
</dbReference>
<dbReference type="SMART" id="SM00822">
    <property type="entry name" value="PKS_KR"/>
    <property type="match status" value="1"/>
</dbReference>
<reference evidence="4" key="1">
    <citation type="submission" date="2020-01" db="EMBL/GenBank/DDBJ databases">
        <authorList>
            <person name="Meier V. D."/>
            <person name="Meier V D."/>
        </authorList>
    </citation>
    <scope>NUCLEOTIDE SEQUENCE</scope>
    <source>
        <strain evidence="4">HLG_WM_MAG_07</strain>
    </source>
</reference>